<evidence type="ECO:0000259" key="2">
    <source>
        <dbReference type="Pfam" id="PF06911"/>
    </source>
</evidence>
<name>A0A5S9XEA6_ARATH</name>
<dbReference type="InterPro" id="IPR009686">
    <property type="entry name" value="Senescence/spartin_C"/>
</dbReference>
<reference evidence="3 5" key="1">
    <citation type="submission" date="2019-12" db="EMBL/GenBank/DDBJ databases">
        <authorList>
            <person name="Jiao W.-B."/>
            <person name="Schneeberger K."/>
        </authorList>
    </citation>
    <scope>NUCLEOTIDE SEQUENCE [LARGE SCALE GENOMIC DNA]</scope>
    <source>
        <strain evidence="5">cv. C24</strain>
    </source>
</reference>
<proteinExistence type="predicted"/>
<sequence length="241" mass="25848">MSTSTQENQSAQAVNEEVLLENPDYGVQIVDKSELLELALSFLGEDGEIMENPEFLGDIMGEKSSSTSGKNNNEIDWKKFAPKAEDYKNGVAKAIAVGTGHIIKGIFTCSNSYSKKIHEEGTIAEEDEERSGDISQIDGGGNNETNKKNKLNKNLQRAEKLWKVSEAIGMAALEGGDLVSSSMIAPVVKSKLGKALLSTAPGEVILASLDSFHNIIGAAEAAEIQTHYATSMAATRLVSKR</sequence>
<accession>A0A5S9XEA6</accession>
<organism evidence="3 5">
    <name type="scientific">Arabidopsis thaliana</name>
    <name type="common">Mouse-ear cress</name>
    <dbReference type="NCBI Taxonomy" id="3702"/>
    <lineage>
        <taxon>Eukaryota</taxon>
        <taxon>Viridiplantae</taxon>
        <taxon>Streptophyta</taxon>
        <taxon>Embryophyta</taxon>
        <taxon>Tracheophyta</taxon>
        <taxon>Spermatophyta</taxon>
        <taxon>Magnoliopsida</taxon>
        <taxon>eudicotyledons</taxon>
        <taxon>Gunneridae</taxon>
        <taxon>Pentapetalae</taxon>
        <taxon>rosids</taxon>
        <taxon>malvids</taxon>
        <taxon>Brassicales</taxon>
        <taxon>Brassicaceae</taxon>
        <taxon>Camelineae</taxon>
        <taxon>Arabidopsis</taxon>
    </lineage>
</organism>
<dbReference type="Proteomes" id="UP000434276">
    <property type="component" value="Unassembled WGS sequence"/>
</dbReference>
<dbReference type="PANTHER" id="PTHR21068:SF40">
    <property type="entry name" value="SENESCENCE_DEHYDRATION-ASSOCIATED PROTEIN-LIKE PROTEIN"/>
    <property type="match status" value="1"/>
</dbReference>
<reference evidence="4 6" key="2">
    <citation type="submission" date="2020-09" db="EMBL/GenBank/DDBJ databases">
        <authorList>
            <person name="Ashkenazy H."/>
        </authorList>
    </citation>
    <scope>NUCLEOTIDE SEQUENCE [LARGE SCALE GENOMIC DNA]</scope>
    <source>
        <strain evidence="6">cv. Cdm-0</strain>
    </source>
</reference>
<dbReference type="ExpressionAtlas" id="A0A5S9XEA6">
    <property type="expression patterns" value="baseline and differential"/>
</dbReference>
<dbReference type="EMBL" id="CACSHJ010000089">
    <property type="protein sequence ID" value="CAA0383220.1"/>
    <property type="molecule type" value="Genomic_DNA"/>
</dbReference>
<evidence type="ECO:0000313" key="5">
    <source>
        <dbReference type="Proteomes" id="UP000434276"/>
    </source>
</evidence>
<dbReference type="OrthoDB" id="1074446at2759"/>
<dbReference type="AlphaFoldDB" id="A0A5S9XEA6"/>
<dbReference type="Proteomes" id="UP000516314">
    <property type="component" value="Chromosome 3"/>
</dbReference>
<dbReference type="PANTHER" id="PTHR21068">
    <property type="entry name" value="SPARTIN"/>
    <property type="match status" value="1"/>
</dbReference>
<dbReference type="EMBL" id="LR881468">
    <property type="protein sequence ID" value="CAD5323754.1"/>
    <property type="molecule type" value="Genomic_DNA"/>
</dbReference>
<dbReference type="InterPro" id="IPR045036">
    <property type="entry name" value="Spartin-like"/>
</dbReference>
<evidence type="ECO:0000313" key="6">
    <source>
        <dbReference type="Proteomes" id="UP000516314"/>
    </source>
</evidence>
<evidence type="ECO:0000313" key="3">
    <source>
        <dbReference type="EMBL" id="CAA0383220.1"/>
    </source>
</evidence>
<evidence type="ECO:0000256" key="1">
    <source>
        <dbReference type="SAM" id="MobiDB-lite"/>
    </source>
</evidence>
<evidence type="ECO:0000313" key="4">
    <source>
        <dbReference type="EMBL" id="CAD5323754.1"/>
    </source>
</evidence>
<gene>
    <name evidence="4" type="ORF">AT9943_LOCUS11682</name>
    <name evidence="3" type="ORF">C24_LOCUS13435</name>
</gene>
<dbReference type="Pfam" id="PF06911">
    <property type="entry name" value="Senescence"/>
    <property type="match status" value="1"/>
</dbReference>
<feature type="region of interest" description="Disordered" evidence="1">
    <location>
        <begin position="122"/>
        <end position="150"/>
    </location>
</feature>
<feature type="domain" description="Senescence" evidence="2">
    <location>
        <begin position="94"/>
        <end position="241"/>
    </location>
</feature>
<protein>
    <submittedName>
        <fullName evidence="4">(thale cress) hypothetical protein</fullName>
    </submittedName>
</protein>